<comment type="subcellular location">
    <subcellularLocation>
        <location evidence="1">Nucleus</location>
    </subcellularLocation>
</comment>
<dbReference type="FunFam" id="3.90.430.10:FF:000001">
    <property type="entry name" value="Copper fist DNA-binding protein"/>
    <property type="match status" value="1"/>
</dbReference>
<evidence type="ECO:0000256" key="5">
    <source>
        <dbReference type="ARBA" id="ARBA00023015"/>
    </source>
</evidence>
<feature type="compositionally biased region" description="Basic residues" evidence="8">
    <location>
        <begin position="156"/>
        <end position="168"/>
    </location>
</feature>
<feature type="compositionally biased region" description="Polar residues" evidence="8">
    <location>
        <begin position="103"/>
        <end position="127"/>
    </location>
</feature>
<dbReference type="AlphaFoldDB" id="S3CN92"/>
<evidence type="ECO:0000256" key="1">
    <source>
        <dbReference type="ARBA" id="ARBA00004123"/>
    </source>
</evidence>
<proteinExistence type="predicted"/>
<dbReference type="PRINTS" id="PR00617">
    <property type="entry name" value="COPPERFIST"/>
</dbReference>
<feature type="domain" description="Copper-fist" evidence="9">
    <location>
        <begin position="1"/>
        <end position="39"/>
    </location>
</feature>
<dbReference type="GO" id="GO:0045944">
    <property type="term" value="P:positive regulation of transcription by RNA polymerase II"/>
    <property type="evidence" value="ECO:0007669"/>
    <property type="project" value="TreeGrafter"/>
</dbReference>
<gene>
    <name evidence="10" type="ORF">F503_00791</name>
</gene>
<dbReference type="PROSITE" id="PS50073">
    <property type="entry name" value="COPPER_FIST_2"/>
    <property type="match status" value="1"/>
</dbReference>
<evidence type="ECO:0000256" key="6">
    <source>
        <dbReference type="ARBA" id="ARBA00023163"/>
    </source>
</evidence>
<keyword evidence="3" id="KW-0862">Zinc</keyword>
<keyword evidence="2" id="KW-0479">Metal-binding</keyword>
<evidence type="ECO:0000256" key="8">
    <source>
        <dbReference type="SAM" id="MobiDB-lite"/>
    </source>
</evidence>
<evidence type="ECO:0000256" key="2">
    <source>
        <dbReference type="ARBA" id="ARBA00022723"/>
    </source>
</evidence>
<keyword evidence="4" id="KW-0186">Copper</keyword>
<evidence type="ECO:0000259" key="9">
    <source>
        <dbReference type="PROSITE" id="PS50073"/>
    </source>
</evidence>
<dbReference type="Pfam" id="PF00649">
    <property type="entry name" value="Copper-fist"/>
    <property type="match status" value="1"/>
</dbReference>
<evidence type="ECO:0000313" key="11">
    <source>
        <dbReference type="Proteomes" id="UP000016923"/>
    </source>
</evidence>
<dbReference type="GO" id="GO:0005634">
    <property type="term" value="C:nucleus"/>
    <property type="evidence" value="ECO:0007669"/>
    <property type="project" value="UniProtKB-SubCell"/>
</dbReference>
<feature type="region of interest" description="Disordered" evidence="8">
    <location>
        <begin position="101"/>
        <end position="185"/>
    </location>
</feature>
<dbReference type="HOGENOM" id="CLU_022327_1_0_1"/>
<keyword evidence="5" id="KW-0805">Transcription regulation</keyword>
<dbReference type="STRING" id="1262450.S3CN92"/>
<dbReference type="PANTHER" id="PTHR28088">
    <property type="entry name" value="TRANSCRIPTIONAL ACTIVATOR HAA1-RELATED"/>
    <property type="match status" value="1"/>
</dbReference>
<dbReference type="InterPro" id="IPR036395">
    <property type="entry name" value="Cu_fist_DNA-bd_dom_sf"/>
</dbReference>
<evidence type="ECO:0000256" key="3">
    <source>
        <dbReference type="ARBA" id="ARBA00022833"/>
    </source>
</evidence>
<dbReference type="Proteomes" id="UP000016923">
    <property type="component" value="Unassembled WGS sequence"/>
</dbReference>
<dbReference type="GO" id="GO:0006879">
    <property type="term" value="P:intracellular iron ion homeostasis"/>
    <property type="evidence" value="ECO:0007669"/>
    <property type="project" value="TreeGrafter"/>
</dbReference>
<dbReference type="EMBL" id="KE148149">
    <property type="protein sequence ID" value="EPE08008.1"/>
    <property type="molecule type" value="Genomic_DNA"/>
</dbReference>
<accession>S3CN92</accession>
<dbReference type="GO" id="GO:0000978">
    <property type="term" value="F:RNA polymerase II cis-regulatory region sequence-specific DNA binding"/>
    <property type="evidence" value="ECO:0007669"/>
    <property type="project" value="TreeGrafter"/>
</dbReference>
<evidence type="ECO:0000313" key="10">
    <source>
        <dbReference type="EMBL" id="EPE08008.1"/>
    </source>
</evidence>
<evidence type="ECO:0000256" key="4">
    <source>
        <dbReference type="ARBA" id="ARBA00023008"/>
    </source>
</evidence>
<dbReference type="GO" id="GO:0006878">
    <property type="term" value="P:intracellular copper ion homeostasis"/>
    <property type="evidence" value="ECO:0007669"/>
    <property type="project" value="TreeGrafter"/>
</dbReference>
<keyword evidence="6" id="KW-0804">Transcription</keyword>
<sequence length="492" mass="52360">MLIQGEKYACEACVRGHRVSNCQHFERPLQHINKKGRPVTQCQHCRSQRKNRSAHVKCDCGEKTTKCVHLGAKDGHRESCCCNHGGDCSCAGFKNELDPVPETASSGSEADVHTSSCGSAPTPTTTCAVPKSPVRRSRANTSRSEGTLTFDENGRHKPLTQKHAKAASRKTLPYPTSRMSMTRSASHSHLNGYMLGTSFNDDEDLDDILSNGNTGSESGADEALAHNSSAAGASSAAGSSYIPAQLSQQQRRSRSEADSPSFFASSFPLPNQMCSNLTLSMNGVGAYSTSSSTSFNPFSGDSLDQPLFSAGINPPSVDWANLGLDFDRGFDAGSEGLADSLSFSHNAAYDIENNAPTMTTGTSGEVSEADDNFGPPDFEHEFETDFESHADTASSMAFSRVNSGLHLSNPVLLGQTASLGGDSGELRHSKAGNKFLPTPLAGAGAGAVAVDDISNLTMFQDDDQHLWVNEYHGLPTMTESPEPDNGIPYWSA</sequence>
<evidence type="ECO:0000256" key="7">
    <source>
        <dbReference type="ARBA" id="ARBA00023242"/>
    </source>
</evidence>
<keyword evidence="11" id="KW-1185">Reference proteome</keyword>
<dbReference type="PANTHER" id="PTHR28088:SF5">
    <property type="entry name" value="TRANSCRIPTIONAL ACTIVATOR HAA1-RELATED"/>
    <property type="match status" value="1"/>
</dbReference>
<feature type="region of interest" description="Disordered" evidence="8">
    <location>
        <begin position="206"/>
        <end position="236"/>
    </location>
</feature>
<keyword evidence="7" id="KW-0539">Nucleus</keyword>
<dbReference type="eggNOG" id="ENOG502S7CA">
    <property type="taxonomic scope" value="Eukaryota"/>
</dbReference>
<dbReference type="InterPro" id="IPR051763">
    <property type="entry name" value="Copper_Homeo_Regul"/>
</dbReference>
<organism evidence="10 11">
    <name type="scientific">Ophiostoma piceae (strain UAMH 11346)</name>
    <name type="common">Sap stain fungus</name>
    <dbReference type="NCBI Taxonomy" id="1262450"/>
    <lineage>
        <taxon>Eukaryota</taxon>
        <taxon>Fungi</taxon>
        <taxon>Dikarya</taxon>
        <taxon>Ascomycota</taxon>
        <taxon>Pezizomycotina</taxon>
        <taxon>Sordariomycetes</taxon>
        <taxon>Sordariomycetidae</taxon>
        <taxon>Ophiostomatales</taxon>
        <taxon>Ophiostomataceae</taxon>
        <taxon>Ophiostoma</taxon>
    </lineage>
</organism>
<protein>
    <submittedName>
        <fullName evidence="10">Copper fist dna binding domain-containing protein</fullName>
    </submittedName>
</protein>
<dbReference type="Gene3D" id="3.90.430.10">
    <property type="entry name" value="Copper fist DNA-binding domain"/>
    <property type="match status" value="1"/>
</dbReference>
<name>S3CN92_OPHP1</name>
<dbReference type="InterPro" id="IPR001083">
    <property type="entry name" value="Cu_fist_DNA-bd_dom"/>
</dbReference>
<reference evidence="10 11" key="1">
    <citation type="journal article" date="2013" name="BMC Genomics">
        <title>The genome and transcriptome of the pine saprophyte Ophiostoma piceae, and a comparison with the bark beetle-associated pine pathogen Grosmannia clavigera.</title>
        <authorList>
            <person name="Haridas S."/>
            <person name="Wang Y."/>
            <person name="Lim L."/>
            <person name="Massoumi Alamouti S."/>
            <person name="Jackman S."/>
            <person name="Docking R."/>
            <person name="Robertson G."/>
            <person name="Birol I."/>
            <person name="Bohlmann J."/>
            <person name="Breuil C."/>
        </authorList>
    </citation>
    <scope>NUCLEOTIDE SEQUENCE [LARGE SCALE GENOMIC DNA]</scope>
    <source>
        <strain evidence="10 11">UAMH 11346</strain>
    </source>
</reference>
<dbReference type="OrthoDB" id="5600085at2759"/>
<dbReference type="SUPFAM" id="SSF57879">
    <property type="entry name" value="Zinc domain conserved in yeast copper-regulated transcription factors"/>
    <property type="match status" value="1"/>
</dbReference>
<dbReference type="VEuPathDB" id="FungiDB:F503_00791"/>
<dbReference type="GO" id="GO:0000981">
    <property type="term" value="F:DNA-binding transcription factor activity, RNA polymerase II-specific"/>
    <property type="evidence" value="ECO:0007669"/>
    <property type="project" value="TreeGrafter"/>
</dbReference>
<dbReference type="SMART" id="SM00412">
    <property type="entry name" value="Cu_FIST"/>
    <property type="match status" value="1"/>
</dbReference>
<dbReference type="SMART" id="SM01090">
    <property type="entry name" value="Copper-fist"/>
    <property type="match status" value="1"/>
</dbReference>
<dbReference type="OMA" id="AHIKCDC"/>
<dbReference type="GO" id="GO:0005507">
    <property type="term" value="F:copper ion binding"/>
    <property type="evidence" value="ECO:0007669"/>
    <property type="project" value="InterPro"/>
</dbReference>